<evidence type="ECO:0000313" key="1">
    <source>
        <dbReference type="EMBL" id="VCX06557.1"/>
    </source>
</evidence>
<proteinExistence type="predicted"/>
<accession>A0A9X9Q3X1</accession>
<comment type="caution">
    <text evidence="1">The sequence shown here is derived from an EMBL/GenBank/DDBJ whole genome shotgun (WGS) entry which is preliminary data.</text>
</comment>
<evidence type="ECO:0000313" key="2">
    <source>
        <dbReference type="Proteomes" id="UP000269945"/>
    </source>
</evidence>
<keyword evidence="2" id="KW-1185">Reference proteome</keyword>
<reference evidence="1 2" key="1">
    <citation type="submission" date="2018-10" db="EMBL/GenBank/DDBJ databases">
        <authorList>
            <person name="Ekblom R."/>
            <person name="Jareborg N."/>
        </authorList>
    </citation>
    <scope>NUCLEOTIDE SEQUENCE [LARGE SCALE GENOMIC DNA]</scope>
    <source>
        <tissue evidence="1">Muscle</tissue>
    </source>
</reference>
<organism evidence="1 2">
    <name type="scientific">Gulo gulo</name>
    <name type="common">Wolverine</name>
    <name type="synonym">Gluton</name>
    <dbReference type="NCBI Taxonomy" id="48420"/>
    <lineage>
        <taxon>Eukaryota</taxon>
        <taxon>Metazoa</taxon>
        <taxon>Chordata</taxon>
        <taxon>Craniata</taxon>
        <taxon>Vertebrata</taxon>
        <taxon>Euteleostomi</taxon>
        <taxon>Mammalia</taxon>
        <taxon>Eutheria</taxon>
        <taxon>Laurasiatheria</taxon>
        <taxon>Carnivora</taxon>
        <taxon>Caniformia</taxon>
        <taxon>Musteloidea</taxon>
        <taxon>Mustelidae</taxon>
        <taxon>Guloninae</taxon>
        <taxon>Gulo</taxon>
    </lineage>
</organism>
<dbReference type="Proteomes" id="UP000269945">
    <property type="component" value="Unassembled WGS sequence"/>
</dbReference>
<sequence>MYHLLCKTAQEDRFAQTKGPGSLCPPSAWQACFTEDLLQQPGPADAHLWGPDLRRFNILLQATQKQTHGVKLLGSFLAKS</sequence>
<dbReference type="EMBL" id="CYRY02031692">
    <property type="protein sequence ID" value="VCX06557.1"/>
    <property type="molecule type" value="Genomic_DNA"/>
</dbReference>
<protein>
    <submittedName>
        <fullName evidence="1">Uncharacterized protein</fullName>
    </submittedName>
</protein>
<dbReference type="PROSITE" id="PS51257">
    <property type="entry name" value="PROKAR_LIPOPROTEIN"/>
    <property type="match status" value="1"/>
</dbReference>
<gene>
    <name evidence="1" type="ORF">BN2614_LOCUS1</name>
</gene>
<name>A0A9X9Q3X1_GULGU</name>
<dbReference type="AlphaFoldDB" id="A0A9X9Q3X1"/>